<keyword evidence="1" id="KW-0812">Transmembrane</keyword>
<protein>
    <submittedName>
        <fullName evidence="2">Uncharacterized protein</fullName>
    </submittedName>
</protein>
<evidence type="ECO:0000256" key="1">
    <source>
        <dbReference type="SAM" id="Phobius"/>
    </source>
</evidence>
<gene>
    <name evidence="2" type="ORF">BJ508DRAFT_176361</name>
</gene>
<dbReference type="Proteomes" id="UP000275078">
    <property type="component" value="Unassembled WGS sequence"/>
</dbReference>
<dbReference type="EMBL" id="ML119653">
    <property type="protein sequence ID" value="RPA85445.1"/>
    <property type="molecule type" value="Genomic_DNA"/>
</dbReference>
<organism evidence="2 3">
    <name type="scientific">Ascobolus immersus RN42</name>
    <dbReference type="NCBI Taxonomy" id="1160509"/>
    <lineage>
        <taxon>Eukaryota</taxon>
        <taxon>Fungi</taxon>
        <taxon>Dikarya</taxon>
        <taxon>Ascomycota</taxon>
        <taxon>Pezizomycotina</taxon>
        <taxon>Pezizomycetes</taxon>
        <taxon>Pezizales</taxon>
        <taxon>Ascobolaceae</taxon>
        <taxon>Ascobolus</taxon>
    </lineage>
</organism>
<dbReference type="AlphaFoldDB" id="A0A3N4IH21"/>
<sequence length="102" mass="11491">MYQGFVGLAHLHPNSPTVGIPAPATLFSLLTYCFSFQLLSFKGGCLEKKAFPSNQLPTIITTSVFLFFRICILRFVVQPFSEIRRTKRLERSVSAVCTECRV</sequence>
<keyword evidence="3" id="KW-1185">Reference proteome</keyword>
<feature type="transmembrane region" description="Helical" evidence="1">
    <location>
        <begin position="20"/>
        <end position="39"/>
    </location>
</feature>
<feature type="transmembrane region" description="Helical" evidence="1">
    <location>
        <begin position="59"/>
        <end position="77"/>
    </location>
</feature>
<evidence type="ECO:0000313" key="2">
    <source>
        <dbReference type="EMBL" id="RPA85445.1"/>
    </source>
</evidence>
<evidence type="ECO:0000313" key="3">
    <source>
        <dbReference type="Proteomes" id="UP000275078"/>
    </source>
</evidence>
<accession>A0A3N4IH21</accession>
<keyword evidence="1" id="KW-0472">Membrane</keyword>
<keyword evidence="1" id="KW-1133">Transmembrane helix</keyword>
<proteinExistence type="predicted"/>
<reference evidence="2 3" key="1">
    <citation type="journal article" date="2018" name="Nat. Ecol. Evol.">
        <title>Pezizomycetes genomes reveal the molecular basis of ectomycorrhizal truffle lifestyle.</title>
        <authorList>
            <person name="Murat C."/>
            <person name="Payen T."/>
            <person name="Noel B."/>
            <person name="Kuo A."/>
            <person name="Morin E."/>
            <person name="Chen J."/>
            <person name="Kohler A."/>
            <person name="Krizsan K."/>
            <person name="Balestrini R."/>
            <person name="Da Silva C."/>
            <person name="Montanini B."/>
            <person name="Hainaut M."/>
            <person name="Levati E."/>
            <person name="Barry K.W."/>
            <person name="Belfiori B."/>
            <person name="Cichocki N."/>
            <person name="Clum A."/>
            <person name="Dockter R.B."/>
            <person name="Fauchery L."/>
            <person name="Guy J."/>
            <person name="Iotti M."/>
            <person name="Le Tacon F."/>
            <person name="Lindquist E.A."/>
            <person name="Lipzen A."/>
            <person name="Malagnac F."/>
            <person name="Mello A."/>
            <person name="Molinier V."/>
            <person name="Miyauchi S."/>
            <person name="Poulain J."/>
            <person name="Riccioni C."/>
            <person name="Rubini A."/>
            <person name="Sitrit Y."/>
            <person name="Splivallo R."/>
            <person name="Traeger S."/>
            <person name="Wang M."/>
            <person name="Zifcakova L."/>
            <person name="Wipf D."/>
            <person name="Zambonelli A."/>
            <person name="Paolocci F."/>
            <person name="Nowrousian M."/>
            <person name="Ottonello S."/>
            <person name="Baldrian P."/>
            <person name="Spatafora J.W."/>
            <person name="Henrissat B."/>
            <person name="Nagy L.G."/>
            <person name="Aury J.M."/>
            <person name="Wincker P."/>
            <person name="Grigoriev I.V."/>
            <person name="Bonfante P."/>
            <person name="Martin F.M."/>
        </authorList>
    </citation>
    <scope>NUCLEOTIDE SEQUENCE [LARGE SCALE GENOMIC DNA]</scope>
    <source>
        <strain evidence="2 3">RN42</strain>
    </source>
</reference>
<name>A0A3N4IH21_ASCIM</name>